<evidence type="ECO:0000313" key="1">
    <source>
        <dbReference type="EMBL" id="GAH59332.1"/>
    </source>
</evidence>
<dbReference type="AlphaFoldDB" id="X1GQ52"/>
<organism evidence="1">
    <name type="scientific">marine sediment metagenome</name>
    <dbReference type="NCBI Taxonomy" id="412755"/>
    <lineage>
        <taxon>unclassified sequences</taxon>
        <taxon>metagenomes</taxon>
        <taxon>ecological metagenomes</taxon>
    </lineage>
</organism>
<name>X1GQ52_9ZZZZ</name>
<protein>
    <submittedName>
        <fullName evidence="1">Uncharacterized protein</fullName>
    </submittedName>
</protein>
<sequence>MNQELYGLPKDIPLRNVNRIWYLRPDCVDTNVFLDRNTEPLIGVGGIDPRQEASVEVGRKACELIVKGMVRKTAALSVIGMLAEYG</sequence>
<accession>X1GQ52</accession>
<dbReference type="EMBL" id="BARU01022660">
    <property type="protein sequence ID" value="GAH59332.1"/>
    <property type="molecule type" value="Genomic_DNA"/>
</dbReference>
<comment type="caution">
    <text evidence="1">The sequence shown here is derived from an EMBL/GenBank/DDBJ whole genome shotgun (WGS) entry which is preliminary data.</text>
</comment>
<proteinExistence type="predicted"/>
<gene>
    <name evidence="1" type="ORF">S03H2_36875</name>
</gene>
<reference evidence="1" key="1">
    <citation type="journal article" date="2014" name="Front. Microbiol.">
        <title>High frequency of phylogenetically diverse reductive dehalogenase-homologous genes in deep subseafloor sedimentary metagenomes.</title>
        <authorList>
            <person name="Kawai M."/>
            <person name="Futagami T."/>
            <person name="Toyoda A."/>
            <person name="Takaki Y."/>
            <person name="Nishi S."/>
            <person name="Hori S."/>
            <person name="Arai W."/>
            <person name="Tsubouchi T."/>
            <person name="Morono Y."/>
            <person name="Uchiyama I."/>
            <person name="Ito T."/>
            <person name="Fujiyama A."/>
            <person name="Inagaki F."/>
            <person name="Takami H."/>
        </authorList>
    </citation>
    <scope>NUCLEOTIDE SEQUENCE</scope>
    <source>
        <strain evidence="1">Expedition CK06-06</strain>
    </source>
</reference>